<dbReference type="EMBL" id="JASCZI010031885">
    <property type="protein sequence ID" value="MED6127593.1"/>
    <property type="molecule type" value="Genomic_DNA"/>
</dbReference>
<evidence type="ECO:0000313" key="2">
    <source>
        <dbReference type="Proteomes" id="UP001341840"/>
    </source>
</evidence>
<feature type="non-terminal residue" evidence="1">
    <location>
        <position position="104"/>
    </location>
</feature>
<name>A0ABU6RV09_9FABA</name>
<gene>
    <name evidence="1" type="ORF">PIB30_089504</name>
</gene>
<dbReference type="Proteomes" id="UP001341840">
    <property type="component" value="Unassembled WGS sequence"/>
</dbReference>
<keyword evidence="2" id="KW-1185">Reference proteome</keyword>
<comment type="caution">
    <text evidence="1">The sequence shown here is derived from an EMBL/GenBank/DDBJ whole genome shotgun (WGS) entry which is preliminary data.</text>
</comment>
<organism evidence="1 2">
    <name type="scientific">Stylosanthes scabra</name>
    <dbReference type="NCBI Taxonomy" id="79078"/>
    <lineage>
        <taxon>Eukaryota</taxon>
        <taxon>Viridiplantae</taxon>
        <taxon>Streptophyta</taxon>
        <taxon>Embryophyta</taxon>
        <taxon>Tracheophyta</taxon>
        <taxon>Spermatophyta</taxon>
        <taxon>Magnoliopsida</taxon>
        <taxon>eudicotyledons</taxon>
        <taxon>Gunneridae</taxon>
        <taxon>Pentapetalae</taxon>
        <taxon>rosids</taxon>
        <taxon>fabids</taxon>
        <taxon>Fabales</taxon>
        <taxon>Fabaceae</taxon>
        <taxon>Papilionoideae</taxon>
        <taxon>50 kb inversion clade</taxon>
        <taxon>dalbergioids sensu lato</taxon>
        <taxon>Dalbergieae</taxon>
        <taxon>Pterocarpus clade</taxon>
        <taxon>Stylosanthes</taxon>
    </lineage>
</organism>
<protein>
    <submittedName>
        <fullName evidence="1">Uncharacterized protein</fullName>
    </submittedName>
</protein>
<proteinExistence type="predicted"/>
<sequence length="104" mass="11141">MNLRTMVAGLHGGVTTVSHQNCRCATGNPSHRRCFLSSPELIRLPKTKPCPSLDPNSGPLPLLSQFAEILSRGAAVRTRMMAEFRGRIVVTAELELAATNAGAN</sequence>
<reference evidence="1 2" key="1">
    <citation type="journal article" date="2023" name="Plants (Basel)">
        <title>Bridging the Gap: Combining Genomics and Transcriptomics Approaches to Understand Stylosanthes scabra, an Orphan Legume from the Brazilian Caatinga.</title>
        <authorList>
            <person name="Ferreira-Neto J.R.C."/>
            <person name="da Silva M.D."/>
            <person name="Binneck E."/>
            <person name="de Melo N.F."/>
            <person name="da Silva R.H."/>
            <person name="de Melo A.L.T.M."/>
            <person name="Pandolfi V."/>
            <person name="Bustamante F.O."/>
            <person name="Brasileiro-Vidal A.C."/>
            <person name="Benko-Iseppon A.M."/>
        </authorList>
    </citation>
    <scope>NUCLEOTIDE SEQUENCE [LARGE SCALE GENOMIC DNA]</scope>
    <source>
        <tissue evidence="1">Leaves</tissue>
    </source>
</reference>
<evidence type="ECO:0000313" key="1">
    <source>
        <dbReference type="EMBL" id="MED6127593.1"/>
    </source>
</evidence>
<accession>A0ABU6RV09</accession>